<comment type="caution">
    <text evidence="2">The sequence shown here is derived from an EMBL/GenBank/DDBJ whole genome shotgun (WGS) entry which is preliminary data.</text>
</comment>
<organism evidence="2 3">
    <name type="scientific">Halarcobacter ebronensis</name>
    <dbReference type="NCBI Taxonomy" id="1462615"/>
    <lineage>
        <taxon>Bacteria</taxon>
        <taxon>Pseudomonadati</taxon>
        <taxon>Campylobacterota</taxon>
        <taxon>Epsilonproteobacteria</taxon>
        <taxon>Campylobacterales</taxon>
        <taxon>Arcobacteraceae</taxon>
        <taxon>Halarcobacter</taxon>
    </lineage>
</organism>
<gene>
    <name evidence="2" type="ORF">CRV07_01500</name>
</gene>
<proteinExistence type="predicted"/>
<evidence type="ECO:0000313" key="2">
    <source>
        <dbReference type="EMBL" id="RXK08709.1"/>
    </source>
</evidence>
<name>A0A4Q1APZ7_9BACT</name>
<reference evidence="2 3" key="1">
    <citation type="submission" date="2017-10" db="EMBL/GenBank/DDBJ databases">
        <title>Genomics of the genus Arcobacter.</title>
        <authorList>
            <person name="Perez-Cataluna A."/>
            <person name="Figueras M.J."/>
        </authorList>
    </citation>
    <scope>NUCLEOTIDE SEQUENCE [LARGE SCALE GENOMIC DNA]</scope>
    <source>
        <strain evidence="2 3">CECT 8441</strain>
    </source>
</reference>
<dbReference type="OrthoDB" id="9811006at2"/>
<dbReference type="EMBL" id="PDKK01000001">
    <property type="protein sequence ID" value="RXK08709.1"/>
    <property type="molecule type" value="Genomic_DNA"/>
</dbReference>
<protein>
    <submittedName>
        <fullName evidence="2">Polyisoprenoid-binding protein</fullName>
    </submittedName>
</protein>
<dbReference type="AlphaFoldDB" id="A0A4Q1APZ7"/>
<accession>A0A4Q1APZ7</accession>
<evidence type="ECO:0000313" key="3">
    <source>
        <dbReference type="Proteomes" id="UP000289758"/>
    </source>
</evidence>
<dbReference type="InterPro" id="IPR036761">
    <property type="entry name" value="TTHA0802/YceI-like_sf"/>
</dbReference>
<evidence type="ECO:0000259" key="1">
    <source>
        <dbReference type="SMART" id="SM00867"/>
    </source>
</evidence>
<dbReference type="PANTHER" id="PTHR34406">
    <property type="entry name" value="PROTEIN YCEI"/>
    <property type="match status" value="1"/>
</dbReference>
<dbReference type="SUPFAM" id="SSF101874">
    <property type="entry name" value="YceI-like"/>
    <property type="match status" value="1"/>
</dbReference>
<dbReference type="PANTHER" id="PTHR34406:SF1">
    <property type="entry name" value="PROTEIN YCEI"/>
    <property type="match status" value="1"/>
</dbReference>
<dbReference type="Proteomes" id="UP000289758">
    <property type="component" value="Unassembled WGS sequence"/>
</dbReference>
<feature type="domain" description="Lipid/polyisoprenoid-binding YceI-like" evidence="1">
    <location>
        <begin position="19"/>
        <end position="187"/>
    </location>
</feature>
<dbReference type="Pfam" id="PF04264">
    <property type="entry name" value="YceI"/>
    <property type="match status" value="1"/>
</dbReference>
<dbReference type="RefSeq" id="WP_129086240.1">
    <property type="nucleotide sequence ID" value="NZ_CP053836.1"/>
</dbReference>
<dbReference type="InterPro" id="IPR007372">
    <property type="entry name" value="Lipid/polyisoprenoid-bd_YceI"/>
</dbReference>
<sequence>MSKVLFTSLVGVSLAYATPYSLDGAHSEVGFSVKHMMISNVKGEFTSYDAKIDFDAAKKSFNTLEAVIKVESIDTGIEKRDNHLRSEDFFYAKEFPLITFKMKSYKADGDEGVAIGDLTIRGVTKEIKLDVEDIATVKDFKGNERVGFTIKGKINRMDYGLKWNQALELGGVAVSEDVKLVIEVEAVESK</sequence>
<dbReference type="SMART" id="SM00867">
    <property type="entry name" value="YceI"/>
    <property type="match status" value="1"/>
</dbReference>
<dbReference type="Gene3D" id="2.40.128.110">
    <property type="entry name" value="Lipid/polyisoprenoid-binding, YceI-like"/>
    <property type="match status" value="1"/>
</dbReference>
<keyword evidence="3" id="KW-1185">Reference proteome</keyword>